<keyword evidence="4" id="KW-0732">Signal</keyword>
<dbReference type="Gene3D" id="2.60.40.10">
    <property type="entry name" value="Immunoglobulins"/>
    <property type="match status" value="2"/>
</dbReference>
<dbReference type="PANTHER" id="PTHR31983">
    <property type="entry name" value="ENDO-1,3(4)-BETA-GLUCANASE 1"/>
    <property type="match status" value="1"/>
</dbReference>
<evidence type="ECO:0000256" key="3">
    <source>
        <dbReference type="ARBA" id="ARBA00012780"/>
    </source>
</evidence>
<dbReference type="Gene3D" id="2.60.120.260">
    <property type="entry name" value="Galactose-binding domain-like"/>
    <property type="match status" value="1"/>
</dbReference>
<evidence type="ECO:0000256" key="9">
    <source>
        <dbReference type="ARBA" id="ARBA00023326"/>
    </source>
</evidence>
<evidence type="ECO:0000259" key="12">
    <source>
        <dbReference type="PROSITE" id="PS51175"/>
    </source>
</evidence>
<dbReference type="PROSITE" id="PS51318">
    <property type="entry name" value="TAT"/>
    <property type="match status" value="1"/>
</dbReference>
<dbReference type="InterPro" id="IPR006584">
    <property type="entry name" value="Cellulose-bd_IV"/>
</dbReference>
<evidence type="ECO:0000256" key="4">
    <source>
        <dbReference type="ARBA" id="ARBA00022729"/>
    </source>
</evidence>
<dbReference type="InterPro" id="IPR006311">
    <property type="entry name" value="TAT_signal"/>
</dbReference>
<dbReference type="Pfam" id="PF00041">
    <property type="entry name" value="fn3"/>
    <property type="match status" value="1"/>
</dbReference>
<name>A0ABT2PZK5_9EURY</name>
<dbReference type="EC" id="3.2.1.39" evidence="3"/>
<keyword evidence="7" id="KW-0326">Glycosidase</keyword>
<gene>
    <name evidence="13" type="ORF">OB916_03150</name>
</gene>
<evidence type="ECO:0000313" key="13">
    <source>
        <dbReference type="EMBL" id="MCU4717059.1"/>
    </source>
</evidence>
<dbReference type="RefSeq" id="WP_315910510.1">
    <property type="nucleotide sequence ID" value="NZ_JAOPKD010000002.1"/>
</dbReference>
<evidence type="ECO:0000256" key="8">
    <source>
        <dbReference type="ARBA" id="ARBA00023316"/>
    </source>
</evidence>
<dbReference type="SMART" id="SM00060">
    <property type="entry name" value="FN3"/>
    <property type="match status" value="2"/>
</dbReference>
<dbReference type="EMBL" id="JAOPKC010000002">
    <property type="protein sequence ID" value="MCU4717059.1"/>
    <property type="molecule type" value="Genomic_DNA"/>
</dbReference>
<comment type="catalytic activity">
    <reaction evidence="1">
        <text>Hydrolysis of (1-&gt;3)-beta-D-glucosidic linkages in (1-&gt;3)-beta-D-glucans.</text>
        <dbReference type="EC" id="3.2.1.39"/>
    </reaction>
</comment>
<dbReference type="InterPro" id="IPR005084">
    <property type="entry name" value="CBM6"/>
</dbReference>
<evidence type="ECO:0000256" key="7">
    <source>
        <dbReference type="ARBA" id="ARBA00023295"/>
    </source>
</evidence>
<dbReference type="CDD" id="cd04080">
    <property type="entry name" value="CBM6_cellulase-like"/>
    <property type="match status" value="1"/>
</dbReference>
<dbReference type="PANTHER" id="PTHR31983:SF0">
    <property type="entry name" value="GLUCAN ENDO-1,3-BETA-D-GLUCOSIDASE 2"/>
    <property type="match status" value="1"/>
</dbReference>
<dbReference type="Pfam" id="PF03422">
    <property type="entry name" value="CBM_6"/>
    <property type="match status" value="1"/>
</dbReference>
<dbReference type="PROSITE" id="PS51175">
    <property type="entry name" value="CBM6"/>
    <property type="match status" value="1"/>
</dbReference>
<dbReference type="CDD" id="cd00063">
    <property type="entry name" value="FN3"/>
    <property type="match status" value="2"/>
</dbReference>
<keyword evidence="9" id="KW-0624">Polysaccharide degradation</keyword>
<evidence type="ECO:0000256" key="5">
    <source>
        <dbReference type="ARBA" id="ARBA00022801"/>
    </source>
</evidence>
<evidence type="ECO:0000256" key="2">
    <source>
        <dbReference type="ARBA" id="ARBA00010730"/>
    </source>
</evidence>
<sequence>MSDQKQPSVSLPRRTFVQGVGVTGIAGVGTGVTTAEIDEDDVEHVGAGSFTTAIPGGYDYPSPPDPTYVTENVSPPIPTNDWWSGLLFGTYSAGPVIGDPYHGEAGPRGFTVRYPTDWDGDPAEQDTVLADAADTPGVTIGHTAVEEFDEARVNDWGDWHVQASWGAGMYERMDVTVARGLPLFFAEYNGGGAELTFSTDDGPVDDSQVSVWADRGNVLGVSVTANGYTKHFGVFGPDGASWSGTSTVTSDLGESDYLTVAILPEATTELLDQFEAYAYNVVRGTEIDWEYVESDGDGTPVSEVRTTYSFTTEAKPESGADGTLTALFPHQWKYAESELTDRTYWSVRGEMRVAAGESFTTTHTYRGILPFTPTEGTQDMDSLRSYVTRLREDYDRYVFDVPTSAYWVGKDFYRNSTAAALADRTGQTAERDYFLSAITDRLEGWLTAGDTALGTESGQELFYYDDELGSLFEYPTDFGSVEYITDHHFHYGYLVYAAAEAARQQPDWASSDNWGGMVERVVRDYANWERPDRDADLDPAGDPENAFPFLRNFDVYGGHSWAGGTVGNPKGNNQESSSEAVMAYAAMIRWGEMTGNRELRDAGIFLYTQETTAVWDYWFDPEGDSLPDDWGQEVSTFESAGPDFEYASAVWGGGYWRHLWWSPADPIETFGINWLPIGGHSFYLGHDLRYAQSNWSSMLAARDRHMDVDDPTSEFLGGWEPAAWGYRALSNPSDAAAIMADSLPIEPGGNSTPFIYNYVHFLNDAGLVDTSVVADTPFYQVFEDGDRRTYAAFNADSAEQTVTFSDGMELTVPAGEVVVAQSAEHYEPDTSPPTTPGNLSTTLTNSWAVELDWDESTDDSLVQYYAVYVDGDEHTTVGTPGVRIEGLDRDTAYEIEVAAVDPFENESERARVDVTTESEDTAPPTAPDGLQSPTKTKTSIDLSWNAASDVGEGSGVDSYLVSVDGEHYTEVDETAVSVTDLDPGTTYTLGVRTVDGAGNHSEPATITVATIAEAATQSPFEERATVPGKIEAEHFDTGGEGVSFHETTDTNQGGADYRDAPVDIGGSGGNYTLGWIEEGEWLEYSVTVESSGTYDVEVAVASAEGGGPLRVEVDGENVTGSIDVPNTGSWTAYQTVTGAEDVTLSAGEHVIRVVSEGGGWNFDWMAFRATGSGSSTTQAPETTTVETTASPQQQSKTTAPETTTGSGDGPGFGMLATLAGLLGLGAYLHSKDDTEKP</sequence>
<feature type="domain" description="CBM6" evidence="12">
    <location>
        <begin position="1028"/>
        <end position="1168"/>
    </location>
</feature>
<dbReference type="InterPro" id="IPR036116">
    <property type="entry name" value="FN3_sf"/>
</dbReference>
<evidence type="ECO:0000256" key="6">
    <source>
        <dbReference type="ARBA" id="ARBA00023277"/>
    </source>
</evidence>
<dbReference type="InterPro" id="IPR003961">
    <property type="entry name" value="FN3_dom"/>
</dbReference>
<keyword evidence="5 13" id="KW-0378">Hydrolase</keyword>
<feature type="region of interest" description="Disordered" evidence="10">
    <location>
        <begin position="905"/>
        <end position="938"/>
    </location>
</feature>
<dbReference type="InterPro" id="IPR005200">
    <property type="entry name" value="Endo-beta-glucanase"/>
</dbReference>
<feature type="compositionally biased region" description="Low complexity" evidence="10">
    <location>
        <begin position="1175"/>
        <end position="1192"/>
    </location>
</feature>
<dbReference type="InterPro" id="IPR008979">
    <property type="entry name" value="Galactose-bd-like_sf"/>
</dbReference>
<dbReference type="PROSITE" id="PS50853">
    <property type="entry name" value="FN3"/>
    <property type="match status" value="1"/>
</dbReference>
<dbReference type="Gene3D" id="2.70.98.30">
    <property type="entry name" value="Golgi alpha-mannosidase II, domain 4"/>
    <property type="match status" value="1"/>
</dbReference>
<reference evidence="14" key="1">
    <citation type="submission" date="2023-07" db="EMBL/GenBank/DDBJ databases">
        <title>Enrichment on poylsaccharides allowed isolation of novel metabolic and taxonomic groups of Haloarchaea.</title>
        <authorList>
            <person name="Sorokin D.Y."/>
            <person name="Elcheninov A.G."/>
            <person name="Khizhniak T.V."/>
            <person name="Kolganova T.V."/>
            <person name="Kublanov I.V."/>
        </authorList>
    </citation>
    <scope>NUCLEOTIDE SEQUENCE [LARGE SCALE GENOMIC DNA]</scope>
    <source>
        <strain evidence="14">HArc-curdl5-1</strain>
    </source>
</reference>
<evidence type="ECO:0000256" key="1">
    <source>
        <dbReference type="ARBA" id="ARBA00000382"/>
    </source>
</evidence>
<keyword evidence="8" id="KW-0961">Cell wall biogenesis/degradation</keyword>
<accession>A0ABT2PZK5</accession>
<dbReference type="SUPFAM" id="SSF49265">
    <property type="entry name" value="Fibronectin type III"/>
    <property type="match status" value="1"/>
</dbReference>
<dbReference type="GO" id="GO:0016787">
    <property type="term" value="F:hydrolase activity"/>
    <property type="evidence" value="ECO:0007669"/>
    <property type="project" value="UniProtKB-KW"/>
</dbReference>
<protein>
    <recommendedName>
        <fullName evidence="3">glucan endo-1,3-beta-D-glucosidase</fullName>
        <ecNumber evidence="3">3.2.1.39</ecNumber>
    </recommendedName>
</protein>
<evidence type="ECO:0000313" key="14">
    <source>
        <dbReference type="Proteomes" id="UP001208186"/>
    </source>
</evidence>
<feature type="compositionally biased region" description="Polar residues" evidence="10">
    <location>
        <begin position="1193"/>
        <end position="1205"/>
    </location>
</feature>
<organism evidence="13 14">
    <name type="scientific">Halapricum hydrolyticum</name>
    <dbReference type="NCBI Taxonomy" id="2979991"/>
    <lineage>
        <taxon>Archaea</taxon>
        <taxon>Methanobacteriati</taxon>
        <taxon>Methanobacteriota</taxon>
        <taxon>Stenosarchaea group</taxon>
        <taxon>Halobacteria</taxon>
        <taxon>Halobacteriales</taxon>
        <taxon>Haloarculaceae</taxon>
        <taxon>Halapricum</taxon>
    </lineage>
</organism>
<dbReference type="Pfam" id="PF17652">
    <property type="entry name" value="Glyco_hydro81C"/>
    <property type="match status" value="1"/>
</dbReference>
<feature type="domain" description="Fibronectin type-III" evidence="11">
    <location>
        <begin position="923"/>
        <end position="1014"/>
    </location>
</feature>
<evidence type="ECO:0000259" key="11">
    <source>
        <dbReference type="PROSITE" id="PS50853"/>
    </source>
</evidence>
<proteinExistence type="inferred from homology"/>
<comment type="similarity">
    <text evidence="2">Belongs to the glycosyl hydrolase 81 family.</text>
</comment>
<keyword evidence="14" id="KW-1185">Reference proteome</keyword>
<dbReference type="Proteomes" id="UP001208186">
    <property type="component" value="Unassembled WGS sequence"/>
</dbReference>
<dbReference type="SUPFAM" id="SSF49785">
    <property type="entry name" value="Galactose-binding domain-like"/>
    <property type="match status" value="1"/>
</dbReference>
<dbReference type="InterPro" id="IPR040720">
    <property type="entry name" value="GH81_C"/>
</dbReference>
<dbReference type="InterPro" id="IPR013783">
    <property type="entry name" value="Ig-like_fold"/>
</dbReference>
<keyword evidence="6" id="KW-0119">Carbohydrate metabolism</keyword>
<comment type="caution">
    <text evidence="13">The sequence shown here is derived from an EMBL/GenBank/DDBJ whole genome shotgun (WGS) entry which is preliminary data.</text>
</comment>
<dbReference type="SMART" id="SM00606">
    <property type="entry name" value="CBD_IV"/>
    <property type="match status" value="1"/>
</dbReference>
<evidence type="ECO:0000256" key="10">
    <source>
        <dbReference type="SAM" id="MobiDB-lite"/>
    </source>
</evidence>
<feature type="region of interest" description="Disordered" evidence="10">
    <location>
        <begin position="1172"/>
        <end position="1212"/>
    </location>
</feature>
<dbReference type="PROSITE" id="PS52008">
    <property type="entry name" value="GH81"/>
    <property type="match status" value="1"/>
</dbReference>